<comment type="caution">
    <text evidence="7">The sequence shown here is derived from an EMBL/GenBank/DDBJ whole genome shotgun (WGS) entry which is preliminary data.</text>
</comment>
<evidence type="ECO:0000256" key="3">
    <source>
        <dbReference type="ARBA" id="ARBA00022827"/>
    </source>
</evidence>
<name>A0ABP8V7D4_9GAMM</name>
<keyword evidence="3" id="KW-0274">FAD</keyword>
<keyword evidence="4" id="KW-0560">Oxidoreductase</keyword>
<evidence type="ECO:0000313" key="7">
    <source>
        <dbReference type="EMBL" id="GAA4652153.1"/>
    </source>
</evidence>
<evidence type="ECO:0000256" key="5">
    <source>
        <dbReference type="ARBA" id="ARBA00037941"/>
    </source>
</evidence>
<dbReference type="SUPFAM" id="SSF51905">
    <property type="entry name" value="FAD/NAD(P)-binding domain"/>
    <property type="match status" value="1"/>
</dbReference>
<comment type="cofactor">
    <cofactor evidence="1">
        <name>FAD</name>
        <dbReference type="ChEBI" id="CHEBI:57692"/>
    </cofactor>
</comment>
<dbReference type="InterPro" id="IPR036188">
    <property type="entry name" value="FAD/NAD-bd_sf"/>
</dbReference>
<evidence type="ECO:0000259" key="6">
    <source>
        <dbReference type="Pfam" id="PF01266"/>
    </source>
</evidence>
<organism evidence="7 8">
    <name type="scientific">Kistimonas scapharcae</name>
    <dbReference type="NCBI Taxonomy" id="1036133"/>
    <lineage>
        <taxon>Bacteria</taxon>
        <taxon>Pseudomonadati</taxon>
        <taxon>Pseudomonadota</taxon>
        <taxon>Gammaproteobacteria</taxon>
        <taxon>Oceanospirillales</taxon>
        <taxon>Endozoicomonadaceae</taxon>
        <taxon>Kistimonas</taxon>
    </lineage>
</organism>
<dbReference type="PANTHER" id="PTHR43104:SF4">
    <property type="entry name" value="L-2-HYDROXYGLUTARATE DEHYDROGENASE, MITOCHONDRIAL"/>
    <property type="match status" value="1"/>
</dbReference>
<protein>
    <submittedName>
        <fullName evidence="7">NAD(P)/FAD-dependent oxidoreductase</fullName>
    </submittedName>
</protein>
<dbReference type="InterPro" id="IPR006076">
    <property type="entry name" value="FAD-dep_OxRdtase"/>
</dbReference>
<dbReference type="PANTHER" id="PTHR43104">
    <property type="entry name" value="L-2-HYDROXYGLUTARATE DEHYDROGENASE, MITOCHONDRIAL"/>
    <property type="match status" value="1"/>
</dbReference>
<dbReference type="Gene3D" id="3.30.9.10">
    <property type="entry name" value="D-Amino Acid Oxidase, subunit A, domain 2"/>
    <property type="match status" value="1"/>
</dbReference>
<feature type="domain" description="FAD dependent oxidoreductase" evidence="6">
    <location>
        <begin position="5"/>
        <end position="365"/>
    </location>
</feature>
<dbReference type="EMBL" id="BAABFL010000470">
    <property type="protein sequence ID" value="GAA4652153.1"/>
    <property type="molecule type" value="Genomic_DNA"/>
</dbReference>
<gene>
    <name evidence="7" type="ORF">GCM10023116_44370</name>
</gene>
<evidence type="ECO:0000256" key="1">
    <source>
        <dbReference type="ARBA" id="ARBA00001974"/>
    </source>
</evidence>
<dbReference type="RefSeq" id="WP_345198666.1">
    <property type="nucleotide sequence ID" value="NZ_BAABFL010000470.1"/>
</dbReference>
<keyword evidence="2" id="KW-0285">Flavoprotein</keyword>
<keyword evidence="8" id="KW-1185">Reference proteome</keyword>
<proteinExistence type="inferred from homology"/>
<evidence type="ECO:0000313" key="8">
    <source>
        <dbReference type="Proteomes" id="UP001500604"/>
    </source>
</evidence>
<comment type="similarity">
    <text evidence="5">Belongs to the L2HGDH family.</text>
</comment>
<evidence type="ECO:0000256" key="2">
    <source>
        <dbReference type="ARBA" id="ARBA00022630"/>
    </source>
</evidence>
<dbReference type="Proteomes" id="UP001500604">
    <property type="component" value="Unassembled WGS sequence"/>
</dbReference>
<sequence length="379" mass="41341">MEKVDTVIIGAGVIGLAIARQLARPGKSVFVLEQHDRFGEETSSRNSEVIHAGIYYPSGSLKAFLCVRGKALLYNYCEQHRIPCRRTGKLIVATTAAETGQLKHIYSHAAANGVRDLQWLSQEKLKEKEPAVTGIAALFSPSTGIIDSHTYMQTLLMEATQNDAELVTGTRVLSMSCNNVQDGFLVTAVTNGETYQFHSRTLINAAGLGAQQIATDLPGKTPIPPLYYCKGHYYSLQGSCQPFRHLVYPVPEQNTTGLGIHATLDLAGNTRFGPDTAYIDTVDYRMSAEAPESWYAAIRRYWPALPDGALQPDYSGIRPKLQQAGEASQDFVIQGHETHGLPGLIHLFGIESPGLTASLALAGYVESLLEGQDPREHLQ</sequence>
<evidence type="ECO:0000256" key="4">
    <source>
        <dbReference type="ARBA" id="ARBA00023002"/>
    </source>
</evidence>
<reference evidence="8" key="1">
    <citation type="journal article" date="2019" name="Int. J. Syst. Evol. Microbiol.">
        <title>The Global Catalogue of Microorganisms (GCM) 10K type strain sequencing project: providing services to taxonomists for standard genome sequencing and annotation.</title>
        <authorList>
            <consortium name="The Broad Institute Genomics Platform"/>
            <consortium name="The Broad Institute Genome Sequencing Center for Infectious Disease"/>
            <person name="Wu L."/>
            <person name="Ma J."/>
        </authorList>
    </citation>
    <scope>NUCLEOTIDE SEQUENCE [LARGE SCALE GENOMIC DNA]</scope>
    <source>
        <strain evidence="8">JCM 17805</strain>
    </source>
</reference>
<dbReference type="Gene3D" id="3.50.50.60">
    <property type="entry name" value="FAD/NAD(P)-binding domain"/>
    <property type="match status" value="1"/>
</dbReference>
<dbReference type="Pfam" id="PF01266">
    <property type="entry name" value="DAO"/>
    <property type="match status" value="1"/>
</dbReference>
<accession>A0ABP8V7D4</accession>